<feature type="region of interest" description="Disordered" evidence="1">
    <location>
        <begin position="284"/>
        <end position="306"/>
    </location>
</feature>
<evidence type="ECO:0000256" key="1">
    <source>
        <dbReference type="SAM" id="MobiDB-lite"/>
    </source>
</evidence>
<gene>
    <name evidence="2" type="ORF">MELLADRAFT_71730</name>
</gene>
<feature type="compositionally biased region" description="Polar residues" evidence="1">
    <location>
        <begin position="226"/>
        <end position="238"/>
    </location>
</feature>
<dbReference type="KEGG" id="mlr:MELLADRAFT_71730"/>
<dbReference type="GeneID" id="18931914"/>
<accession>F4RJW2</accession>
<dbReference type="Proteomes" id="UP000001072">
    <property type="component" value="Unassembled WGS sequence"/>
</dbReference>
<name>F4RJW2_MELLP</name>
<dbReference type="VEuPathDB" id="FungiDB:MELLADRAFT_71730"/>
<sequence>MKSLRCPITGSRYTASSPAQKLEKQLDAWQSTQNSSVRSSARSSCSTAGYSTCSTPSHDRMHHSCATQVAIPSYSPTNHQHDKSLDGTPNSHTYQIIDSTNLNRYRPTVMIVDSECLQPQVQYVFVSQSFLTPKAKALSFPEELSHFPRYLSKPISPALINLDNPHRSAATEQATRPPREEWPVLMSHGIQHHPHTRTDTKSAPSTRTTMSSRLRGLTRGRSMTRKQAQLRSCPTSPRVTEVPDLPDLALLRHFDAKHTPPPTTAPRKRKEAIIDNAAHFHLLRRATSDSDKTLRQRWEEASPTSK</sequence>
<dbReference type="RefSeq" id="XP_007409290.1">
    <property type="nucleotide sequence ID" value="XM_007409228.1"/>
</dbReference>
<dbReference type="OrthoDB" id="10365100at2759"/>
<evidence type="ECO:0000313" key="3">
    <source>
        <dbReference type="Proteomes" id="UP000001072"/>
    </source>
</evidence>
<keyword evidence="3" id="KW-1185">Reference proteome</keyword>
<protein>
    <submittedName>
        <fullName evidence="2">Uncharacterized protein</fullName>
    </submittedName>
</protein>
<evidence type="ECO:0000313" key="2">
    <source>
        <dbReference type="EMBL" id="EGG07383.1"/>
    </source>
</evidence>
<dbReference type="EMBL" id="GL883104">
    <property type="protein sequence ID" value="EGG07383.1"/>
    <property type="molecule type" value="Genomic_DNA"/>
</dbReference>
<organism evidence="3">
    <name type="scientific">Melampsora larici-populina (strain 98AG31 / pathotype 3-4-7)</name>
    <name type="common">Poplar leaf rust fungus</name>
    <dbReference type="NCBI Taxonomy" id="747676"/>
    <lineage>
        <taxon>Eukaryota</taxon>
        <taxon>Fungi</taxon>
        <taxon>Dikarya</taxon>
        <taxon>Basidiomycota</taxon>
        <taxon>Pucciniomycotina</taxon>
        <taxon>Pucciniomycetes</taxon>
        <taxon>Pucciniales</taxon>
        <taxon>Melampsoraceae</taxon>
        <taxon>Melampsora</taxon>
    </lineage>
</organism>
<reference evidence="3" key="1">
    <citation type="journal article" date="2011" name="Proc. Natl. Acad. Sci. U.S.A.">
        <title>Obligate biotrophy features unraveled by the genomic analysis of rust fungi.</title>
        <authorList>
            <person name="Duplessis S."/>
            <person name="Cuomo C.A."/>
            <person name="Lin Y.-C."/>
            <person name="Aerts A."/>
            <person name="Tisserant E."/>
            <person name="Veneault-Fourrey C."/>
            <person name="Joly D.L."/>
            <person name="Hacquard S."/>
            <person name="Amselem J."/>
            <person name="Cantarel B.L."/>
            <person name="Chiu R."/>
            <person name="Coutinho P.M."/>
            <person name="Feau N."/>
            <person name="Field M."/>
            <person name="Frey P."/>
            <person name="Gelhaye E."/>
            <person name="Goldberg J."/>
            <person name="Grabherr M.G."/>
            <person name="Kodira C.D."/>
            <person name="Kohler A."/>
            <person name="Kuees U."/>
            <person name="Lindquist E.A."/>
            <person name="Lucas S.M."/>
            <person name="Mago R."/>
            <person name="Mauceli E."/>
            <person name="Morin E."/>
            <person name="Murat C."/>
            <person name="Pangilinan J.L."/>
            <person name="Park R."/>
            <person name="Pearson M."/>
            <person name="Quesneville H."/>
            <person name="Rouhier N."/>
            <person name="Sakthikumar S."/>
            <person name="Salamov A.A."/>
            <person name="Schmutz J."/>
            <person name="Selles B."/>
            <person name="Shapiro H."/>
            <person name="Tanguay P."/>
            <person name="Tuskan G.A."/>
            <person name="Henrissat B."/>
            <person name="Van de Peer Y."/>
            <person name="Rouze P."/>
            <person name="Ellis J.G."/>
            <person name="Dodds P.N."/>
            <person name="Schein J.E."/>
            <person name="Zhong S."/>
            <person name="Hamelin R.C."/>
            <person name="Grigoriev I.V."/>
            <person name="Szabo L.J."/>
            <person name="Martin F."/>
        </authorList>
    </citation>
    <scope>NUCLEOTIDE SEQUENCE [LARGE SCALE GENOMIC DNA]</scope>
    <source>
        <strain evidence="3">98AG31 / pathotype 3-4-7</strain>
    </source>
</reference>
<feature type="compositionally biased region" description="Basic and acidic residues" evidence="1">
    <location>
        <begin position="286"/>
        <end position="300"/>
    </location>
</feature>
<feature type="region of interest" description="Disordered" evidence="1">
    <location>
        <begin position="1"/>
        <end position="35"/>
    </location>
</feature>
<feature type="region of interest" description="Disordered" evidence="1">
    <location>
        <begin position="191"/>
        <end position="242"/>
    </location>
</feature>
<dbReference type="AlphaFoldDB" id="F4RJW2"/>
<dbReference type="HOGENOM" id="CLU_909375_0_0_1"/>
<proteinExistence type="predicted"/>
<dbReference type="InParanoid" id="F4RJW2"/>